<sequence>MTDHNKPVTVRVGAVKQRAVMIELDGYQIEYPHTPFEVWAVMLTRGDDEGLIESLHATEARAIDHAKGLEAEAKRLGETIQ</sequence>
<evidence type="ECO:0000313" key="1">
    <source>
        <dbReference type="EMBL" id="TPP07029.1"/>
    </source>
</evidence>
<evidence type="ECO:0000313" key="2">
    <source>
        <dbReference type="Proteomes" id="UP000316429"/>
    </source>
</evidence>
<keyword evidence="2" id="KW-1185">Reference proteome</keyword>
<dbReference type="AlphaFoldDB" id="A0A504TXY3"/>
<proteinExistence type="predicted"/>
<name>A0A504TXY3_9HYPH</name>
<dbReference type="EMBL" id="VFYP01000002">
    <property type="protein sequence ID" value="TPP07029.1"/>
    <property type="molecule type" value="Genomic_DNA"/>
</dbReference>
<gene>
    <name evidence="1" type="ORF">FJQ55_15315</name>
</gene>
<protein>
    <submittedName>
        <fullName evidence="1">Uncharacterized protein</fullName>
    </submittedName>
</protein>
<dbReference type="RefSeq" id="WP_140829503.1">
    <property type="nucleotide sequence ID" value="NZ_VFYP01000002.1"/>
</dbReference>
<accession>A0A504TXY3</accession>
<comment type="caution">
    <text evidence="1">The sequence shown here is derived from an EMBL/GenBank/DDBJ whole genome shotgun (WGS) entry which is preliminary data.</text>
</comment>
<reference evidence="1 2" key="1">
    <citation type="submission" date="2019-06" db="EMBL/GenBank/DDBJ databases">
        <title>Rhizobium sp. CL12 isolated from roots of soybean.</title>
        <authorList>
            <person name="Wang C."/>
        </authorList>
    </citation>
    <scope>NUCLEOTIDE SEQUENCE [LARGE SCALE GENOMIC DNA]</scope>
    <source>
        <strain evidence="1 2">CL12</strain>
    </source>
</reference>
<dbReference type="Proteomes" id="UP000316429">
    <property type="component" value="Unassembled WGS sequence"/>
</dbReference>
<dbReference type="OrthoDB" id="9894699at2"/>
<organism evidence="1 2">
    <name type="scientific">Rhizobium glycinendophyticum</name>
    <dbReference type="NCBI Taxonomy" id="2589807"/>
    <lineage>
        <taxon>Bacteria</taxon>
        <taxon>Pseudomonadati</taxon>
        <taxon>Pseudomonadota</taxon>
        <taxon>Alphaproteobacteria</taxon>
        <taxon>Hyphomicrobiales</taxon>
        <taxon>Rhizobiaceae</taxon>
        <taxon>Rhizobium/Agrobacterium group</taxon>
        <taxon>Rhizobium</taxon>
    </lineage>
</organism>